<reference evidence="2 3" key="1">
    <citation type="submission" date="2023-09" db="EMBL/GenBank/DDBJ databases">
        <title>Genomes of two closely related lineages of the louse Polyplax serrata with different host specificities.</title>
        <authorList>
            <person name="Martinu J."/>
            <person name="Tarabai H."/>
            <person name="Stefka J."/>
            <person name="Hypsa V."/>
        </authorList>
    </citation>
    <scope>NUCLEOTIDE SEQUENCE [LARGE SCALE GENOMIC DNA]</scope>
    <source>
        <strain evidence="2">98ZLc_SE</strain>
    </source>
</reference>
<gene>
    <name evidence="2" type="ORF">RUM44_004845</name>
</gene>
<proteinExistence type="predicted"/>
<organism evidence="2 3">
    <name type="scientific">Polyplax serrata</name>
    <name type="common">Common mouse louse</name>
    <dbReference type="NCBI Taxonomy" id="468196"/>
    <lineage>
        <taxon>Eukaryota</taxon>
        <taxon>Metazoa</taxon>
        <taxon>Ecdysozoa</taxon>
        <taxon>Arthropoda</taxon>
        <taxon>Hexapoda</taxon>
        <taxon>Insecta</taxon>
        <taxon>Pterygota</taxon>
        <taxon>Neoptera</taxon>
        <taxon>Paraneoptera</taxon>
        <taxon>Psocodea</taxon>
        <taxon>Troctomorpha</taxon>
        <taxon>Phthiraptera</taxon>
        <taxon>Anoplura</taxon>
        <taxon>Polyplacidae</taxon>
        <taxon>Polyplax</taxon>
    </lineage>
</organism>
<sequence>METELNRNGDENYLVNFPDRVNKSLKHPFLKRDDDDDEEVEEEEVEDGEVAEMKSLEDKKMMKKLFTRGQFARSGLFHCSRRL</sequence>
<dbReference type="Proteomes" id="UP001359485">
    <property type="component" value="Unassembled WGS sequence"/>
</dbReference>
<evidence type="ECO:0000256" key="1">
    <source>
        <dbReference type="SAM" id="MobiDB-lite"/>
    </source>
</evidence>
<comment type="caution">
    <text evidence="2">The sequence shown here is derived from an EMBL/GenBank/DDBJ whole genome shotgun (WGS) entry which is preliminary data.</text>
</comment>
<keyword evidence="3" id="KW-1185">Reference proteome</keyword>
<feature type="region of interest" description="Disordered" evidence="1">
    <location>
        <begin position="28"/>
        <end position="50"/>
    </location>
</feature>
<feature type="compositionally biased region" description="Acidic residues" evidence="1">
    <location>
        <begin position="34"/>
        <end position="50"/>
    </location>
</feature>
<evidence type="ECO:0000313" key="3">
    <source>
        <dbReference type="Proteomes" id="UP001359485"/>
    </source>
</evidence>
<accession>A0ABR1B402</accession>
<evidence type="ECO:0000313" key="2">
    <source>
        <dbReference type="EMBL" id="KAK6634237.1"/>
    </source>
</evidence>
<name>A0ABR1B402_POLSC</name>
<dbReference type="EMBL" id="JAWJWF010000004">
    <property type="protein sequence ID" value="KAK6634237.1"/>
    <property type="molecule type" value="Genomic_DNA"/>
</dbReference>
<protein>
    <submittedName>
        <fullName evidence="2">Uncharacterized protein</fullName>
    </submittedName>
</protein>